<name>D4TWK0_9ACTO</name>
<feature type="region of interest" description="Disordered" evidence="1">
    <location>
        <begin position="71"/>
        <end position="111"/>
    </location>
</feature>
<gene>
    <name evidence="2" type="ORF">HMPREF0970_00310</name>
</gene>
<reference evidence="2 3" key="1">
    <citation type="submission" date="2009-10" db="EMBL/GenBank/DDBJ databases">
        <authorList>
            <person name="Weinstock G."/>
            <person name="Sodergren E."/>
            <person name="Clifton S."/>
            <person name="Fulton L."/>
            <person name="Fulton B."/>
            <person name="Courtney L."/>
            <person name="Fronick C."/>
            <person name="Harrison M."/>
            <person name="Strong C."/>
            <person name="Farmer C."/>
            <person name="Delahaunty K."/>
            <person name="Markovic C."/>
            <person name="Hall O."/>
            <person name="Minx P."/>
            <person name="Tomlinson C."/>
            <person name="Mitreva M."/>
            <person name="Nelson J."/>
            <person name="Hou S."/>
            <person name="Wollam A."/>
            <person name="Pepin K.H."/>
            <person name="Johnson M."/>
            <person name="Bhonagiri V."/>
            <person name="Nash W.E."/>
            <person name="Warren W."/>
            <person name="Chinwalla A."/>
            <person name="Mardis E.R."/>
            <person name="Wilson R.K."/>
        </authorList>
    </citation>
    <scope>NUCLEOTIDE SEQUENCE [LARGE SCALE GENOMIC DNA]</scope>
    <source>
        <strain evidence="2 3">F0309</strain>
    </source>
</reference>
<dbReference type="HOGENOM" id="CLU_1860938_0_0_11"/>
<evidence type="ECO:0000313" key="2">
    <source>
        <dbReference type="EMBL" id="EFF80674.1"/>
    </source>
</evidence>
<accession>D4TWK0</accession>
<dbReference type="EMBL" id="ACYT02000012">
    <property type="protein sequence ID" value="EFF80674.1"/>
    <property type="molecule type" value="Genomic_DNA"/>
</dbReference>
<organism evidence="2 3">
    <name type="scientific">Schaalia odontolytica F0309</name>
    <dbReference type="NCBI Taxonomy" id="649742"/>
    <lineage>
        <taxon>Bacteria</taxon>
        <taxon>Bacillati</taxon>
        <taxon>Actinomycetota</taxon>
        <taxon>Actinomycetes</taxon>
        <taxon>Actinomycetales</taxon>
        <taxon>Actinomycetaceae</taxon>
        <taxon>Schaalia</taxon>
    </lineage>
</organism>
<sequence length="137" mass="14438">MNIDGGCFIVGAWLNVWPGMGTQVQGRSTPRRASYMPGRAPLCPTRTPPQPQTPIIIVFHRGGQRCGCRTAPNRDLTATQRGHLHHEGRDTPATRQREAPHAAKPPPLPLVSGSLTGAVPLGGVPINAGRASLTGTG</sequence>
<dbReference type="Proteomes" id="UP000003150">
    <property type="component" value="Unassembled WGS sequence"/>
</dbReference>
<feature type="compositionally biased region" description="Basic and acidic residues" evidence="1">
    <location>
        <begin position="85"/>
        <end position="101"/>
    </location>
</feature>
<comment type="caution">
    <text evidence="2">The sequence shown here is derived from an EMBL/GenBank/DDBJ whole genome shotgun (WGS) entry which is preliminary data.</text>
</comment>
<evidence type="ECO:0000313" key="3">
    <source>
        <dbReference type="Proteomes" id="UP000003150"/>
    </source>
</evidence>
<proteinExistence type="predicted"/>
<dbReference type="AlphaFoldDB" id="D4TWK0"/>
<evidence type="ECO:0000256" key="1">
    <source>
        <dbReference type="SAM" id="MobiDB-lite"/>
    </source>
</evidence>
<protein>
    <submittedName>
        <fullName evidence="2">Uncharacterized protein</fullName>
    </submittedName>
</protein>